<dbReference type="InterPro" id="IPR036388">
    <property type="entry name" value="WH-like_DNA-bd_sf"/>
</dbReference>
<dbReference type="InterPro" id="IPR011663">
    <property type="entry name" value="UTRA"/>
</dbReference>
<dbReference type="InterPro" id="IPR028978">
    <property type="entry name" value="Chorismate_lyase_/UTRA_dom_sf"/>
</dbReference>
<evidence type="ECO:0000259" key="4">
    <source>
        <dbReference type="PROSITE" id="PS50949"/>
    </source>
</evidence>
<feature type="domain" description="HTH gntR-type" evidence="4">
    <location>
        <begin position="1"/>
        <end position="68"/>
    </location>
</feature>
<name>A0A941EBW3_9ACTN</name>
<protein>
    <submittedName>
        <fullName evidence="5">GntR family transcriptional regulator</fullName>
    </submittedName>
</protein>
<evidence type="ECO:0000313" key="5">
    <source>
        <dbReference type="EMBL" id="MBR7827602.1"/>
    </source>
</evidence>
<dbReference type="RefSeq" id="WP_212518744.1">
    <property type="nucleotide sequence ID" value="NZ_JAGSOH010000038.1"/>
</dbReference>
<dbReference type="Gene3D" id="3.40.1410.10">
    <property type="entry name" value="Chorismate lyase-like"/>
    <property type="match status" value="1"/>
</dbReference>
<dbReference type="Pfam" id="PF00392">
    <property type="entry name" value="GntR"/>
    <property type="match status" value="1"/>
</dbReference>
<dbReference type="AlphaFoldDB" id="A0A941EBW3"/>
<evidence type="ECO:0000313" key="6">
    <source>
        <dbReference type="Proteomes" id="UP000676325"/>
    </source>
</evidence>
<dbReference type="PANTHER" id="PTHR44846">
    <property type="entry name" value="MANNOSYL-D-GLYCERATE TRANSPORT/METABOLISM SYSTEM REPRESSOR MNGR-RELATED"/>
    <property type="match status" value="1"/>
</dbReference>
<gene>
    <name evidence="5" type="ORF">KDK95_14890</name>
</gene>
<dbReference type="GO" id="GO:0003677">
    <property type="term" value="F:DNA binding"/>
    <property type="evidence" value="ECO:0007669"/>
    <property type="project" value="UniProtKB-KW"/>
</dbReference>
<evidence type="ECO:0000256" key="2">
    <source>
        <dbReference type="ARBA" id="ARBA00023125"/>
    </source>
</evidence>
<dbReference type="InterPro" id="IPR036390">
    <property type="entry name" value="WH_DNA-bd_sf"/>
</dbReference>
<organism evidence="5 6">
    <name type="scientific">Actinospica acidithermotolerans</name>
    <dbReference type="NCBI Taxonomy" id="2828514"/>
    <lineage>
        <taxon>Bacteria</taxon>
        <taxon>Bacillati</taxon>
        <taxon>Actinomycetota</taxon>
        <taxon>Actinomycetes</taxon>
        <taxon>Catenulisporales</taxon>
        <taxon>Actinospicaceae</taxon>
        <taxon>Actinospica</taxon>
    </lineage>
</organism>
<dbReference type="GO" id="GO:0045892">
    <property type="term" value="P:negative regulation of DNA-templated transcription"/>
    <property type="evidence" value="ECO:0007669"/>
    <property type="project" value="TreeGrafter"/>
</dbReference>
<comment type="caution">
    <text evidence="5">The sequence shown here is derived from an EMBL/GenBank/DDBJ whole genome shotgun (WGS) entry which is preliminary data.</text>
</comment>
<evidence type="ECO:0000256" key="1">
    <source>
        <dbReference type="ARBA" id="ARBA00023015"/>
    </source>
</evidence>
<dbReference type="InterPro" id="IPR050679">
    <property type="entry name" value="Bact_HTH_transcr_reg"/>
</dbReference>
<dbReference type="Gene3D" id="1.10.10.10">
    <property type="entry name" value="Winged helix-like DNA-binding domain superfamily/Winged helix DNA-binding domain"/>
    <property type="match status" value="1"/>
</dbReference>
<sequence>MTSYRDIADLMAEEILQQELEQGSKLPSVRDLAARYEVSAKTAHAAIRELQARGLVRSYRGGTIVSPFQSIPTPAERLERTLVGAGALRPMERAQITYAGWAGPDVESDDWHVKHVHQDVYDVLKLPENVSVARREYVIYQRKRLISLTVSWHPPHIVELVPGLLVAEPIMQGTVAALREAGVEFGSGAQTHLTARRASEREARLMGTEADDPVLAAVSLREDAEGRPVEYVETVYREMEILSFNV</sequence>
<reference evidence="5" key="1">
    <citation type="submission" date="2021-04" db="EMBL/GenBank/DDBJ databases">
        <title>Genome based classification of Actinospica acidithermotolerans sp. nov., an actinobacterium isolated from an Indonesian hot spring.</title>
        <authorList>
            <person name="Kusuma A.B."/>
            <person name="Putra K.E."/>
            <person name="Nafisah S."/>
            <person name="Loh J."/>
            <person name="Nouioui I."/>
            <person name="Goodfellow M."/>
        </authorList>
    </citation>
    <scope>NUCLEOTIDE SEQUENCE</scope>
    <source>
        <strain evidence="5">MGRD01-02</strain>
    </source>
</reference>
<dbReference type="SMART" id="SM00345">
    <property type="entry name" value="HTH_GNTR"/>
    <property type="match status" value="1"/>
</dbReference>
<dbReference type="CDD" id="cd07377">
    <property type="entry name" value="WHTH_GntR"/>
    <property type="match status" value="1"/>
</dbReference>
<dbReference type="SUPFAM" id="SSF64288">
    <property type="entry name" value="Chorismate lyase-like"/>
    <property type="match status" value="1"/>
</dbReference>
<keyword evidence="3" id="KW-0804">Transcription</keyword>
<keyword evidence="1" id="KW-0805">Transcription regulation</keyword>
<proteinExistence type="predicted"/>
<dbReference type="PROSITE" id="PS50949">
    <property type="entry name" value="HTH_GNTR"/>
    <property type="match status" value="1"/>
</dbReference>
<evidence type="ECO:0000256" key="3">
    <source>
        <dbReference type="ARBA" id="ARBA00023163"/>
    </source>
</evidence>
<keyword evidence="2" id="KW-0238">DNA-binding</keyword>
<keyword evidence="6" id="KW-1185">Reference proteome</keyword>
<dbReference type="EMBL" id="JAGSOH010000038">
    <property type="protein sequence ID" value="MBR7827602.1"/>
    <property type="molecule type" value="Genomic_DNA"/>
</dbReference>
<dbReference type="Pfam" id="PF07702">
    <property type="entry name" value="UTRA"/>
    <property type="match status" value="1"/>
</dbReference>
<dbReference type="SMART" id="SM00866">
    <property type="entry name" value="UTRA"/>
    <property type="match status" value="1"/>
</dbReference>
<accession>A0A941EBW3</accession>
<dbReference type="SUPFAM" id="SSF46785">
    <property type="entry name" value="Winged helix' DNA-binding domain"/>
    <property type="match status" value="1"/>
</dbReference>
<dbReference type="Proteomes" id="UP000676325">
    <property type="component" value="Unassembled WGS sequence"/>
</dbReference>
<dbReference type="PANTHER" id="PTHR44846:SF17">
    <property type="entry name" value="GNTR-FAMILY TRANSCRIPTIONAL REGULATOR"/>
    <property type="match status" value="1"/>
</dbReference>
<dbReference type="InterPro" id="IPR000524">
    <property type="entry name" value="Tscrpt_reg_HTH_GntR"/>
</dbReference>
<dbReference type="GO" id="GO:0003700">
    <property type="term" value="F:DNA-binding transcription factor activity"/>
    <property type="evidence" value="ECO:0007669"/>
    <property type="project" value="InterPro"/>
</dbReference>